<dbReference type="EMBL" id="FZLN01000001">
    <property type="protein sequence ID" value="SNQ28372.1"/>
    <property type="molecule type" value="Genomic_DNA"/>
</dbReference>
<protein>
    <recommendedName>
        <fullName evidence="5">DUF262 domain-containing protein</fullName>
    </recommendedName>
</protein>
<sequence>MSIDQTQPYTILQLLSEDVNYQIPVYQRNYAWEQPQISALIQDVYDYYVKSKEKMENYYIGSLVVAQKDHYFEVLDGQQRFTTLNLIVLFLKSKLNHPKISQLTRTRLSFESREKSIILLNSLWKYASVDNLSFEKELTRLNVEYADHSILKGYRIIAQECLRIVREEELEQFADYLFDRVVILRTKIPELADVTHYFDALNNRGEQLEAHEVIKAHFLSLLSTDEDDRNTVHQVWSACQDMYKYVAYGFNTDQRKHIFGDAYHGWLVQSYGELKQYLCIKNTVENTSSEGKSSYGDKLALDDILKLNPVPISQKLYEEESSERFTSIIDYPNFLMQVLKIYIKKQSKEGESSKVLLDDKTLLESFKNIIIHPEHVKSFIYLLLKTRYLFDLYVIKRENSQQYKGWSLKKPKCYFAGNVSYVNTFSKADQSGDNELALGGSQRNLVMLLSAFHVSYPTHARKNWLFSVLYWLTSHSQQDISLDSYVIYLEDLARNLIKKRYLSALAQDYESFMYSEQFDYDTTVTAQDVEAYFTYKRIRSFCLNYLDYILLKNKLGKHSEFYFSYKDSIEHFYPQNPKVGERLPSEILNCFGNLGLVNQSENSTLTNDMPIQKANWLRRHTKVPISLKLELMMQAVDKNESEWNKESIEKHQHEMVKLLLKDLNEKVCS</sequence>
<dbReference type="OrthoDB" id="9798761at2"/>
<evidence type="ECO:0000259" key="2">
    <source>
        <dbReference type="Pfam" id="PF07510"/>
    </source>
</evidence>
<dbReference type="RefSeq" id="WP_088822381.1">
    <property type="nucleotide sequence ID" value="NZ_FZLN01000001.1"/>
</dbReference>
<feature type="domain" description="GmrSD restriction endonucleases C-terminal" evidence="2">
    <location>
        <begin position="537"/>
        <end position="657"/>
    </location>
</feature>
<dbReference type="PANTHER" id="PTHR35149">
    <property type="entry name" value="SLL5132 PROTEIN"/>
    <property type="match status" value="1"/>
</dbReference>
<proteinExistence type="predicted"/>
<evidence type="ECO:0008006" key="5">
    <source>
        <dbReference type="Google" id="ProtNLM"/>
    </source>
</evidence>
<evidence type="ECO:0000313" key="3">
    <source>
        <dbReference type="EMBL" id="SNQ28372.1"/>
    </source>
</evidence>
<dbReference type="Pfam" id="PF03235">
    <property type="entry name" value="GmrSD_N"/>
    <property type="match status" value="1"/>
</dbReference>
<name>A0A217EDN7_9GAMM</name>
<dbReference type="Proteomes" id="UP000243463">
    <property type="component" value="Unassembled WGS sequence"/>
</dbReference>
<dbReference type="AlphaFoldDB" id="A0A217EDN7"/>
<reference evidence="4" key="1">
    <citation type="submission" date="2017-06" db="EMBL/GenBank/DDBJ databases">
        <authorList>
            <person name="Varghese N."/>
            <person name="Submissions S."/>
        </authorList>
    </citation>
    <scope>NUCLEOTIDE SEQUENCE [LARGE SCALE GENOMIC DNA]</scope>
    <source>
        <strain evidence="4">ANC 5114</strain>
    </source>
</reference>
<dbReference type="InterPro" id="IPR004919">
    <property type="entry name" value="GmrSD_N"/>
</dbReference>
<feature type="domain" description="GmrSD restriction endonucleases N-terminal" evidence="1">
    <location>
        <begin position="12"/>
        <end position="219"/>
    </location>
</feature>
<keyword evidence="4" id="KW-1185">Reference proteome</keyword>
<dbReference type="PANTHER" id="PTHR35149:SF1">
    <property type="entry name" value="DUF5655 DOMAIN-CONTAINING PROTEIN"/>
    <property type="match status" value="1"/>
</dbReference>
<gene>
    <name evidence="3" type="ORF">SAMN05444584_0291</name>
</gene>
<evidence type="ECO:0000313" key="4">
    <source>
        <dbReference type="Proteomes" id="UP000243463"/>
    </source>
</evidence>
<evidence type="ECO:0000259" key="1">
    <source>
        <dbReference type="Pfam" id="PF03235"/>
    </source>
</evidence>
<accession>A0A217EDN7</accession>
<dbReference type="InterPro" id="IPR011089">
    <property type="entry name" value="GmrSD_C"/>
</dbReference>
<organism evidence="3 4">
    <name type="scientific">Acinetobacter apis</name>
    <dbReference type="NCBI Taxonomy" id="1229165"/>
    <lineage>
        <taxon>Bacteria</taxon>
        <taxon>Pseudomonadati</taxon>
        <taxon>Pseudomonadota</taxon>
        <taxon>Gammaproteobacteria</taxon>
        <taxon>Moraxellales</taxon>
        <taxon>Moraxellaceae</taxon>
        <taxon>Acinetobacter</taxon>
    </lineage>
</organism>
<dbReference type="Pfam" id="PF07510">
    <property type="entry name" value="GmrSD_C"/>
    <property type="match status" value="1"/>
</dbReference>